<dbReference type="RefSeq" id="WP_209492206.1">
    <property type="nucleotide sequence ID" value="NZ_JAGGLC010000005.1"/>
</dbReference>
<evidence type="ECO:0008006" key="4">
    <source>
        <dbReference type="Google" id="ProtNLM"/>
    </source>
</evidence>
<keyword evidence="1" id="KW-0812">Transmembrane</keyword>
<reference evidence="2" key="1">
    <citation type="submission" date="2021-03" db="EMBL/GenBank/DDBJ databases">
        <title>Genomic Encyclopedia of Type Strains, Phase IV (KMG-IV): sequencing the most valuable type-strain genomes for metagenomic binning, comparative biology and taxonomic classification.</title>
        <authorList>
            <person name="Goeker M."/>
        </authorList>
    </citation>
    <scope>NUCLEOTIDE SEQUENCE</scope>
    <source>
        <strain evidence="2">DSM 26232</strain>
    </source>
</reference>
<dbReference type="EMBL" id="JAGGLC010000005">
    <property type="protein sequence ID" value="MBP1987845.1"/>
    <property type="molecule type" value="Genomic_DNA"/>
</dbReference>
<name>A0A8T4H2J4_9EURY</name>
<gene>
    <name evidence="2" type="ORF">J2753_002355</name>
</gene>
<dbReference type="NCBIfam" id="NF037970">
    <property type="entry name" value="vanZ_1"/>
    <property type="match status" value="1"/>
</dbReference>
<organism evidence="2 3">
    <name type="scientific">Halolamina salifodinae</name>
    <dbReference type="NCBI Taxonomy" id="1202767"/>
    <lineage>
        <taxon>Archaea</taxon>
        <taxon>Methanobacteriati</taxon>
        <taxon>Methanobacteriota</taxon>
        <taxon>Stenosarchaea group</taxon>
        <taxon>Halobacteria</taxon>
        <taxon>Halobacteriales</taxon>
        <taxon>Haloferacaceae</taxon>
    </lineage>
</organism>
<feature type="transmembrane region" description="Helical" evidence="1">
    <location>
        <begin position="37"/>
        <end position="55"/>
    </location>
</feature>
<evidence type="ECO:0000313" key="3">
    <source>
        <dbReference type="Proteomes" id="UP000823736"/>
    </source>
</evidence>
<evidence type="ECO:0000313" key="2">
    <source>
        <dbReference type="EMBL" id="MBP1987845.1"/>
    </source>
</evidence>
<dbReference type="Proteomes" id="UP000823736">
    <property type="component" value="Unassembled WGS sequence"/>
</dbReference>
<dbReference type="PANTHER" id="PTHR28008">
    <property type="entry name" value="DOMAIN PROTEIN, PUTATIVE (AFU_ORTHOLOGUE AFUA_3G10980)-RELATED"/>
    <property type="match status" value="1"/>
</dbReference>
<proteinExistence type="predicted"/>
<comment type="caution">
    <text evidence="2">The sequence shown here is derived from an EMBL/GenBank/DDBJ whole genome shotgun (WGS) entry which is preliminary data.</text>
</comment>
<protein>
    <recommendedName>
        <fullName evidence="4">VanZ family protein</fullName>
    </recommendedName>
</protein>
<keyword evidence="1" id="KW-0472">Membrane</keyword>
<dbReference type="PANTHER" id="PTHR28008:SF1">
    <property type="entry name" value="DOMAIN PROTEIN, PUTATIVE (AFU_ORTHOLOGUE AFUA_3G10980)-RELATED"/>
    <property type="match status" value="1"/>
</dbReference>
<keyword evidence="1" id="KW-1133">Transmembrane helix</keyword>
<dbReference type="AlphaFoldDB" id="A0A8T4H2J4"/>
<accession>A0A8T4H2J4</accession>
<feature type="transmembrane region" description="Helical" evidence="1">
    <location>
        <begin position="62"/>
        <end position="82"/>
    </location>
</feature>
<evidence type="ECO:0000256" key="1">
    <source>
        <dbReference type="SAM" id="Phobius"/>
    </source>
</evidence>
<keyword evidence="3" id="KW-1185">Reference proteome</keyword>
<sequence length="123" mass="12092">MASRNWLPVAVGAVILAASLVPGGGGGATIGPVGVDKLLHGAGYAALAAATLFARRARMARVFLAVVVAVTVFGGVVELLQGPVPGRHVSALDLVADAVGALAGGAAWWLFGGVDDSARPGPD</sequence>
<feature type="transmembrane region" description="Helical" evidence="1">
    <location>
        <begin position="94"/>
        <end position="111"/>
    </location>
</feature>